<protein>
    <recommendedName>
        <fullName evidence="8">AAA+ ATPase domain-containing protein</fullName>
    </recommendedName>
</protein>
<evidence type="ECO:0000256" key="2">
    <source>
        <dbReference type="ARBA" id="ARBA00022614"/>
    </source>
</evidence>
<dbReference type="GO" id="GO:0005524">
    <property type="term" value="F:ATP binding"/>
    <property type="evidence" value="ECO:0007669"/>
    <property type="project" value="UniProtKB-KW"/>
</dbReference>
<dbReference type="Proteomes" id="UP001168098">
    <property type="component" value="Unassembled WGS sequence"/>
</dbReference>
<dbReference type="InterPro" id="IPR057135">
    <property type="entry name" value="At4g27190-like_LRR"/>
</dbReference>
<keyword evidence="7" id="KW-0175">Coiled coil</keyword>
<dbReference type="InterPro" id="IPR032675">
    <property type="entry name" value="LRR_dom_sf"/>
</dbReference>
<evidence type="ECO:0000256" key="6">
    <source>
        <dbReference type="ARBA" id="ARBA00022840"/>
    </source>
</evidence>
<dbReference type="InterPro" id="IPR058922">
    <property type="entry name" value="WHD_DRP"/>
</dbReference>
<dbReference type="InterPro" id="IPR050905">
    <property type="entry name" value="Plant_NBS-LRR"/>
</dbReference>
<dbReference type="Gene3D" id="3.80.10.10">
    <property type="entry name" value="Ribonuclease Inhibitor"/>
    <property type="match status" value="2"/>
</dbReference>
<dbReference type="PANTHER" id="PTHR33463">
    <property type="entry name" value="NB-ARC DOMAIN-CONTAINING PROTEIN-RELATED"/>
    <property type="match status" value="1"/>
</dbReference>
<dbReference type="Pfam" id="PF23559">
    <property type="entry name" value="WHD_DRP"/>
    <property type="match status" value="1"/>
</dbReference>
<keyword evidence="5" id="KW-0611">Plant defense</keyword>
<keyword evidence="2" id="KW-0433">Leucine-rich repeat</keyword>
<dbReference type="FunFam" id="1.10.10.10:FF:000322">
    <property type="entry name" value="Probable disease resistance protein At1g63360"/>
    <property type="match status" value="1"/>
</dbReference>
<comment type="similarity">
    <text evidence="1">Belongs to the disease resistance NB-LRR family.</text>
</comment>
<dbReference type="SMART" id="SM00382">
    <property type="entry name" value="AAA"/>
    <property type="match status" value="1"/>
</dbReference>
<dbReference type="Pfam" id="PF23247">
    <property type="entry name" value="LRR_RPS2"/>
    <property type="match status" value="1"/>
</dbReference>
<dbReference type="AlphaFoldDB" id="A0AA38ZEN8"/>
<proteinExistence type="inferred from homology"/>
<evidence type="ECO:0000313" key="10">
    <source>
        <dbReference type="Proteomes" id="UP001168098"/>
    </source>
</evidence>
<dbReference type="InterPro" id="IPR042197">
    <property type="entry name" value="Apaf_helical"/>
</dbReference>
<dbReference type="InterPro" id="IPR055414">
    <property type="entry name" value="LRR_R13L4/SHOC2-like"/>
</dbReference>
<dbReference type="PANTHER" id="PTHR33463:SF209">
    <property type="entry name" value="DISEASE RESISTANCE PROTEIN RPS2-LIKE"/>
    <property type="match status" value="1"/>
</dbReference>
<evidence type="ECO:0000256" key="1">
    <source>
        <dbReference type="ARBA" id="ARBA00008894"/>
    </source>
</evidence>
<dbReference type="EMBL" id="JARBHA010000012">
    <property type="protein sequence ID" value="KAJ9687663.1"/>
    <property type="molecule type" value="Genomic_DNA"/>
</dbReference>
<gene>
    <name evidence="9" type="ORF">PVL29_016232</name>
</gene>
<dbReference type="PRINTS" id="PR00364">
    <property type="entry name" value="DISEASERSIST"/>
</dbReference>
<evidence type="ECO:0000256" key="5">
    <source>
        <dbReference type="ARBA" id="ARBA00022821"/>
    </source>
</evidence>
<dbReference type="Gene3D" id="1.10.10.10">
    <property type="entry name" value="Winged helix-like DNA-binding domain superfamily/Winged helix DNA-binding domain"/>
    <property type="match status" value="1"/>
</dbReference>
<evidence type="ECO:0000256" key="7">
    <source>
        <dbReference type="SAM" id="Coils"/>
    </source>
</evidence>
<organism evidence="9 10">
    <name type="scientific">Vitis rotundifolia</name>
    <name type="common">Muscadine grape</name>
    <dbReference type="NCBI Taxonomy" id="103349"/>
    <lineage>
        <taxon>Eukaryota</taxon>
        <taxon>Viridiplantae</taxon>
        <taxon>Streptophyta</taxon>
        <taxon>Embryophyta</taxon>
        <taxon>Tracheophyta</taxon>
        <taxon>Spermatophyta</taxon>
        <taxon>Magnoliopsida</taxon>
        <taxon>eudicotyledons</taxon>
        <taxon>Gunneridae</taxon>
        <taxon>Pentapetalae</taxon>
        <taxon>rosids</taxon>
        <taxon>Vitales</taxon>
        <taxon>Vitaceae</taxon>
        <taxon>Viteae</taxon>
        <taxon>Vitis</taxon>
    </lineage>
</organism>
<evidence type="ECO:0000256" key="4">
    <source>
        <dbReference type="ARBA" id="ARBA00022741"/>
    </source>
</evidence>
<dbReference type="GO" id="GO:0006952">
    <property type="term" value="P:defense response"/>
    <property type="evidence" value="ECO:0007669"/>
    <property type="project" value="UniProtKB-KW"/>
</dbReference>
<dbReference type="GO" id="GO:0043531">
    <property type="term" value="F:ADP binding"/>
    <property type="evidence" value="ECO:0007669"/>
    <property type="project" value="InterPro"/>
</dbReference>
<accession>A0AA38ZEN8</accession>
<evidence type="ECO:0000313" key="9">
    <source>
        <dbReference type="EMBL" id="KAJ9687663.1"/>
    </source>
</evidence>
<dbReference type="SUPFAM" id="SSF52540">
    <property type="entry name" value="P-loop containing nucleoside triphosphate hydrolases"/>
    <property type="match status" value="1"/>
</dbReference>
<keyword evidence="6" id="KW-0067">ATP-binding</keyword>
<dbReference type="InterPro" id="IPR027417">
    <property type="entry name" value="P-loop_NTPase"/>
</dbReference>
<dbReference type="SUPFAM" id="SSF52058">
    <property type="entry name" value="L domain-like"/>
    <property type="match status" value="1"/>
</dbReference>
<comment type="caution">
    <text evidence="9">The sequence shown here is derived from an EMBL/GenBank/DDBJ whole genome shotgun (WGS) entry which is preliminary data.</text>
</comment>
<evidence type="ECO:0000256" key="3">
    <source>
        <dbReference type="ARBA" id="ARBA00022737"/>
    </source>
</evidence>
<name>A0AA38ZEN8_VITRO</name>
<dbReference type="FunFam" id="3.40.50.300:FF:001091">
    <property type="entry name" value="Probable disease resistance protein At1g61300"/>
    <property type="match status" value="1"/>
</dbReference>
<dbReference type="InterPro" id="IPR002182">
    <property type="entry name" value="NB-ARC"/>
</dbReference>
<dbReference type="InterPro" id="IPR036388">
    <property type="entry name" value="WH-like_DNA-bd_sf"/>
</dbReference>
<dbReference type="Gene3D" id="1.10.8.430">
    <property type="entry name" value="Helical domain of apoptotic protease-activating factors"/>
    <property type="match status" value="1"/>
</dbReference>
<keyword evidence="10" id="KW-1185">Reference proteome</keyword>
<feature type="domain" description="AAA+ ATPase" evidence="8">
    <location>
        <begin position="164"/>
        <end position="299"/>
    </location>
</feature>
<evidence type="ECO:0000259" key="8">
    <source>
        <dbReference type="SMART" id="SM00382"/>
    </source>
</evidence>
<keyword evidence="3" id="KW-0677">Repeat</keyword>
<dbReference type="Gene3D" id="3.40.50.300">
    <property type="entry name" value="P-loop containing nucleotide triphosphate hydrolases"/>
    <property type="match status" value="1"/>
</dbReference>
<feature type="coiled-coil region" evidence="7">
    <location>
        <begin position="28"/>
        <end position="55"/>
    </location>
</feature>
<sequence>MAAETFAAAAGIEVYRDGKSIIKRLAFWKDLKRNYEKLKQETEELRATKDAIHTEISRVRLTTVIKGWIARTGMIEGEVRELETKYNNEKKRGWRLDRLANLSRDMAKKCNQVRSHREEGNLQKATLVMELPVPVRKIHTLKLQDNSSLHKVVQHVLRFLEDEQIRRMGICGMVGTGKTTIMQNLNNHEKVAEMFDMVIWLTVSKEWSERKLQDAILQRLKLDVEGIADIEEAALRISEELKEKKYLILLDEVWDMIDLNRIIGIDDNQKGSKVVLASRYDDVCHDMEVDEIVDVERLSLTDSWNMFEEKVGHLISNPLIEPIAWCVVEECHGLPLLIDRVARTFKKKEKNVSRWEDGLKRLQRWDSIKIEGMDEVLERLEICYEDLKDDEQKVCFLYGALYPEESEIYVDYLLECWRAEGFINHANDFKQARNRGHTVLNELIKVSLLERSDKSKCVKMNKVLRKMALRISSQSRNSKLLVKPHEGLEDFPRKEEWEHANRISLMDNQLSTLPETLDCRNLLTLLLQRNKYLTSIPELFFKSMCRLQVLDLHGTKIAVLPSSLSNLICLKALYLNSCSDLIEIPSSVEALKHLEVLDIRKTKLNLLQIGSLTWLKCLRISLCNFDTGNHTEAQVSGFDTLEELSIDVGSSKEGWDKIVDMVVKEVAKLKKLTSLRFCFPKVDYLDLFVKHSPIWEKDSFLTFQFAIGCHDSACAQILESIDNPSYNILKLVNCDGIDPVIIKVLMKTNAFGLIGHKGVTSLSNFAIEKMNRMCHCLIDGCHEIKTIVYGNETSKAVLEWLENLYISNVPKLESIWEGPVHAGSLAQLTSVTLSKCPELKKIFSHGMIQQLLQLKHLRVEGCHEIEEIIMESENAQLEDQALPKLKTLILIDLPKLGSIWANDSLEWPSLQRVEISMCYMLKSLPFNKVNATKLRSIEGQQSWWGALTWKDDATKKRLQPLCILN</sequence>
<dbReference type="Pfam" id="PF23598">
    <property type="entry name" value="LRR_14"/>
    <property type="match status" value="1"/>
</dbReference>
<reference evidence="9 10" key="1">
    <citation type="journal article" date="2023" name="BMC Biotechnol.">
        <title>Vitis rotundifolia cv Carlos genome sequencing.</title>
        <authorList>
            <person name="Huff M."/>
            <person name="Hulse-Kemp A."/>
            <person name="Scheffler B."/>
            <person name="Youngblood R."/>
            <person name="Simpson S."/>
            <person name="Babiker E."/>
            <person name="Staton M."/>
        </authorList>
    </citation>
    <scope>NUCLEOTIDE SEQUENCE [LARGE SCALE GENOMIC DNA]</scope>
    <source>
        <tissue evidence="9">Leaf</tissue>
    </source>
</reference>
<dbReference type="InterPro" id="IPR003593">
    <property type="entry name" value="AAA+_ATPase"/>
</dbReference>
<dbReference type="Pfam" id="PF00931">
    <property type="entry name" value="NB-ARC"/>
    <property type="match status" value="1"/>
</dbReference>
<keyword evidence="4" id="KW-0547">Nucleotide-binding</keyword>